<accession>A0A5N5QC97</accession>
<dbReference type="OrthoDB" id="3068152at2759"/>
<keyword evidence="1" id="KW-0732">Signal</keyword>
<proteinExistence type="predicted"/>
<dbReference type="InterPro" id="IPR036673">
    <property type="entry name" value="Cyanovirin-N_sf"/>
</dbReference>
<dbReference type="EMBL" id="SSOP01000311">
    <property type="protein sequence ID" value="KAB5589143.1"/>
    <property type="molecule type" value="Genomic_DNA"/>
</dbReference>
<dbReference type="SMART" id="SM01111">
    <property type="entry name" value="CVNH"/>
    <property type="match status" value="1"/>
</dbReference>
<comment type="caution">
    <text evidence="3">The sequence shown here is derived from an EMBL/GenBank/DDBJ whole genome shotgun (WGS) entry which is preliminary data.</text>
</comment>
<dbReference type="Proteomes" id="UP000383932">
    <property type="component" value="Unassembled WGS sequence"/>
</dbReference>
<dbReference type="Gene3D" id="2.30.60.10">
    <property type="entry name" value="Cyanovirin-N"/>
    <property type="match status" value="1"/>
</dbReference>
<evidence type="ECO:0000313" key="4">
    <source>
        <dbReference type="Proteomes" id="UP000383932"/>
    </source>
</evidence>
<feature type="signal peptide" evidence="1">
    <location>
        <begin position="1"/>
        <end position="20"/>
    </location>
</feature>
<dbReference type="InterPro" id="IPR011058">
    <property type="entry name" value="Cyanovirin-N"/>
</dbReference>
<dbReference type="SUPFAM" id="SSF51322">
    <property type="entry name" value="Cyanovirin-N"/>
    <property type="match status" value="1"/>
</dbReference>
<name>A0A5N5QC97_9AGAM</name>
<dbReference type="AlphaFoldDB" id="A0A5N5QC97"/>
<protein>
    <submittedName>
        <fullName evidence="3">Putative effector protein</fullName>
    </submittedName>
</protein>
<feature type="domain" description="Cyanovirin-N" evidence="2">
    <location>
        <begin position="23"/>
        <end position="120"/>
    </location>
</feature>
<evidence type="ECO:0000256" key="1">
    <source>
        <dbReference type="SAM" id="SignalP"/>
    </source>
</evidence>
<feature type="chain" id="PRO_5024420435" evidence="1">
    <location>
        <begin position="21"/>
        <end position="121"/>
    </location>
</feature>
<gene>
    <name evidence="3" type="ORF">CTheo_7415</name>
</gene>
<sequence length="121" mass="12437">MHFTNLFALIAACVVTTVHAAGNFGASCDKIGTLVTGTDLVAYCKKRDGSSAYSQLDMNKCIANYGGSLACASNGNFGKSCSNCQVVSGTTFRCTCKPGSTTTTINLNNCIANQDGVLACA</sequence>
<reference evidence="3 4" key="1">
    <citation type="journal article" date="2019" name="Fungal Biol. Biotechnol.">
        <title>Draft genome sequence of fastidious pathogen Ceratobasidium theobromae, which causes vascular-streak dieback in Theobroma cacao.</title>
        <authorList>
            <person name="Ali S.S."/>
            <person name="Asman A."/>
            <person name="Shao J."/>
            <person name="Firmansyah A.P."/>
            <person name="Susilo A.W."/>
            <person name="Rosmana A."/>
            <person name="McMahon P."/>
            <person name="Junaid M."/>
            <person name="Guest D."/>
            <person name="Kheng T.Y."/>
            <person name="Meinhardt L.W."/>
            <person name="Bailey B.A."/>
        </authorList>
    </citation>
    <scope>NUCLEOTIDE SEQUENCE [LARGE SCALE GENOMIC DNA]</scope>
    <source>
        <strain evidence="3 4">CT2</strain>
    </source>
</reference>
<organism evidence="3 4">
    <name type="scientific">Ceratobasidium theobromae</name>
    <dbReference type="NCBI Taxonomy" id="1582974"/>
    <lineage>
        <taxon>Eukaryota</taxon>
        <taxon>Fungi</taxon>
        <taxon>Dikarya</taxon>
        <taxon>Basidiomycota</taxon>
        <taxon>Agaricomycotina</taxon>
        <taxon>Agaricomycetes</taxon>
        <taxon>Cantharellales</taxon>
        <taxon>Ceratobasidiaceae</taxon>
        <taxon>Ceratobasidium</taxon>
    </lineage>
</organism>
<evidence type="ECO:0000259" key="2">
    <source>
        <dbReference type="SMART" id="SM01111"/>
    </source>
</evidence>
<dbReference type="Pfam" id="PF08881">
    <property type="entry name" value="CVNH"/>
    <property type="match status" value="1"/>
</dbReference>
<evidence type="ECO:0000313" key="3">
    <source>
        <dbReference type="EMBL" id="KAB5589143.1"/>
    </source>
</evidence>
<keyword evidence="4" id="KW-1185">Reference proteome</keyword>